<evidence type="ECO:0000313" key="1">
    <source>
        <dbReference type="EMBL" id="KAG5576532.1"/>
    </source>
</evidence>
<dbReference type="OrthoDB" id="1298845at2759"/>
<comment type="caution">
    <text evidence="1">The sequence shown here is derived from an EMBL/GenBank/DDBJ whole genome shotgun (WGS) entry which is preliminary data.</text>
</comment>
<keyword evidence="2" id="KW-1185">Reference proteome</keyword>
<sequence length="108" mass="12426">KKRQLRRCLIDEEETFDEVIDCTTAQSIQKVNLNFMLLLTAINQLRKRRKPQKSIGSRVISFRGVKSSVSEPTNLPITPIDFIWKGKDAITTNQLQTQMIQKLRPGRG</sequence>
<reference evidence="1 2" key="1">
    <citation type="submission" date="2020-09" db="EMBL/GenBank/DDBJ databases">
        <title>De no assembly of potato wild relative species, Solanum commersonii.</title>
        <authorList>
            <person name="Cho K."/>
        </authorList>
    </citation>
    <scope>NUCLEOTIDE SEQUENCE [LARGE SCALE GENOMIC DNA]</scope>
    <source>
        <strain evidence="1">LZ3.2</strain>
        <tissue evidence="1">Leaf</tissue>
    </source>
</reference>
<dbReference type="AlphaFoldDB" id="A0A9J5WMY3"/>
<gene>
    <name evidence="1" type="ORF">H5410_056666</name>
</gene>
<dbReference type="Proteomes" id="UP000824120">
    <property type="component" value="Chromosome 11"/>
</dbReference>
<protein>
    <submittedName>
        <fullName evidence="1">Uncharacterized protein</fullName>
    </submittedName>
</protein>
<accession>A0A9J5WMY3</accession>
<name>A0A9J5WMY3_SOLCO</name>
<feature type="non-terminal residue" evidence="1">
    <location>
        <position position="1"/>
    </location>
</feature>
<proteinExistence type="predicted"/>
<evidence type="ECO:0000313" key="2">
    <source>
        <dbReference type="Proteomes" id="UP000824120"/>
    </source>
</evidence>
<organism evidence="1 2">
    <name type="scientific">Solanum commersonii</name>
    <name type="common">Commerson's wild potato</name>
    <name type="synonym">Commerson's nightshade</name>
    <dbReference type="NCBI Taxonomy" id="4109"/>
    <lineage>
        <taxon>Eukaryota</taxon>
        <taxon>Viridiplantae</taxon>
        <taxon>Streptophyta</taxon>
        <taxon>Embryophyta</taxon>
        <taxon>Tracheophyta</taxon>
        <taxon>Spermatophyta</taxon>
        <taxon>Magnoliopsida</taxon>
        <taxon>eudicotyledons</taxon>
        <taxon>Gunneridae</taxon>
        <taxon>Pentapetalae</taxon>
        <taxon>asterids</taxon>
        <taxon>lamiids</taxon>
        <taxon>Solanales</taxon>
        <taxon>Solanaceae</taxon>
        <taxon>Solanoideae</taxon>
        <taxon>Solaneae</taxon>
        <taxon>Solanum</taxon>
    </lineage>
</organism>
<dbReference type="EMBL" id="JACXVP010000011">
    <property type="protein sequence ID" value="KAG5576532.1"/>
    <property type="molecule type" value="Genomic_DNA"/>
</dbReference>